<feature type="repeat" description="WD" evidence="3">
    <location>
        <begin position="239"/>
        <end position="273"/>
    </location>
</feature>
<feature type="repeat" description="WD" evidence="3">
    <location>
        <begin position="111"/>
        <end position="152"/>
    </location>
</feature>
<dbReference type="STRING" id="56408.A0A1E5R7I4"/>
<dbReference type="Pfam" id="PF00400">
    <property type="entry name" value="WD40"/>
    <property type="match status" value="4"/>
</dbReference>
<dbReference type="InterPro" id="IPR001680">
    <property type="entry name" value="WD40_rpt"/>
</dbReference>
<feature type="repeat" description="WD" evidence="3">
    <location>
        <begin position="182"/>
        <end position="224"/>
    </location>
</feature>
<keyword evidence="1 3" id="KW-0853">WD repeat</keyword>
<gene>
    <name evidence="4" type="ORF">AWRI3579_g3333</name>
</gene>
<dbReference type="FunCoup" id="A0A1E5R7I4">
    <property type="interactions" value="79"/>
</dbReference>
<evidence type="ECO:0000256" key="2">
    <source>
        <dbReference type="ARBA" id="ARBA00022737"/>
    </source>
</evidence>
<dbReference type="AlphaFoldDB" id="A0A1E5R7I4"/>
<keyword evidence="5" id="KW-1185">Reference proteome</keyword>
<accession>A0A1E5R7I4</accession>
<reference evidence="5" key="1">
    <citation type="journal article" date="2016" name="Genome Announc.">
        <title>Genome sequences of three species of Hanseniaspora isolated from spontaneous wine fermentations.</title>
        <authorList>
            <person name="Sternes P.R."/>
            <person name="Lee D."/>
            <person name="Kutyna D.R."/>
            <person name="Borneman A.R."/>
        </authorList>
    </citation>
    <scope>NUCLEOTIDE SEQUENCE [LARGE SCALE GENOMIC DNA]</scope>
    <source>
        <strain evidence="5">AWRI3579</strain>
    </source>
</reference>
<dbReference type="InParanoid" id="A0A1E5R7I4"/>
<dbReference type="PANTHER" id="PTHR22847">
    <property type="entry name" value="WD40 REPEAT PROTEIN"/>
    <property type="match status" value="1"/>
</dbReference>
<dbReference type="OrthoDB" id="674604at2759"/>
<comment type="caution">
    <text evidence="4">The sequence shown here is derived from an EMBL/GenBank/DDBJ whole genome shotgun (WGS) entry which is preliminary data.</text>
</comment>
<dbReference type="Proteomes" id="UP000095728">
    <property type="component" value="Unassembled WGS sequence"/>
</dbReference>
<dbReference type="PANTHER" id="PTHR22847:SF637">
    <property type="entry name" value="WD REPEAT DOMAIN 5B"/>
    <property type="match status" value="1"/>
</dbReference>
<dbReference type="PROSITE" id="PS50294">
    <property type="entry name" value="WD_REPEATS_REGION"/>
    <property type="match status" value="1"/>
</dbReference>
<dbReference type="SUPFAM" id="SSF50978">
    <property type="entry name" value="WD40 repeat-like"/>
    <property type="match status" value="1"/>
</dbReference>
<evidence type="ECO:0000313" key="4">
    <source>
        <dbReference type="EMBL" id="OEJ82854.1"/>
    </source>
</evidence>
<protein>
    <submittedName>
        <fullName evidence="4">COMPASS component SWD3</fullName>
    </submittedName>
</protein>
<dbReference type="GO" id="GO:0042393">
    <property type="term" value="F:histone binding"/>
    <property type="evidence" value="ECO:0007669"/>
    <property type="project" value="TreeGrafter"/>
</dbReference>
<evidence type="ECO:0000313" key="5">
    <source>
        <dbReference type="Proteomes" id="UP000095728"/>
    </source>
</evidence>
<dbReference type="InterPro" id="IPR015943">
    <property type="entry name" value="WD40/YVTN_repeat-like_dom_sf"/>
</dbReference>
<dbReference type="InterPro" id="IPR019775">
    <property type="entry name" value="WD40_repeat_CS"/>
</dbReference>
<dbReference type="InterPro" id="IPR036322">
    <property type="entry name" value="WD40_repeat_dom_sf"/>
</dbReference>
<dbReference type="PROSITE" id="PS50082">
    <property type="entry name" value="WD_REPEATS_2"/>
    <property type="match status" value="4"/>
</dbReference>
<organism evidence="4 5">
    <name type="scientific">Hanseniaspora osmophila</name>
    <dbReference type="NCBI Taxonomy" id="56408"/>
    <lineage>
        <taxon>Eukaryota</taxon>
        <taxon>Fungi</taxon>
        <taxon>Dikarya</taxon>
        <taxon>Ascomycota</taxon>
        <taxon>Saccharomycotina</taxon>
        <taxon>Saccharomycetes</taxon>
        <taxon>Saccharomycodales</taxon>
        <taxon>Saccharomycodaceae</taxon>
        <taxon>Hanseniaspora</taxon>
    </lineage>
</organism>
<dbReference type="SMART" id="SM00320">
    <property type="entry name" value="WD40"/>
    <property type="match status" value="5"/>
</dbReference>
<keyword evidence="2" id="KW-0677">Repeat</keyword>
<evidence type="ECO:0000256" key="1">
    <source>
        <dbReference type="ARBA" id="ARBA00022574"/>
    </source>
</evidence>
<proteinExistence type="predicted"/>
<feature type="repeat" description="WD" evidence="3">
    <location>
        <begin position="70"/>
        <end position="111"/>
    </location>
</feature>
<dbReference type="Gene3D" id="2.130.10.10">
    <property type="entry name" value="YVTN repeat-like/Quinoprotein amine dehydrogenase"/>
    <property type="match status" value="2"/>
</dbReference>
<sequence>MLKTLESLKLPNNEDCCSTSLAISPNGKYVATVINTYHIIVYQLNQHNQRDALASGDSSVGYFQEFKKFTTDHSKGINSLTWSPDNQCIATCSDDCSIEIYHMSFGKLQTLMGHTAPVITIKYSPKGNLLFSGSMDESIKIWNLGSSGIVQPETSFQNQNEHDNTGENLYHTLLLTPPMKTMSAHSDPVVTLDIPLLDSSIIASGSYDGLIRIFDTKSGHCLKTLTYDKDWANDGVLPIINVKFSYNGKYLLVKSMDGVLKLWNFITGKVMRTFVESFTGTLDGELPDVDMADEQASSSNIERESKKHNTKDQMEDVANVNDDEISLTGRHCTGMEFLYTESGIPLIVDGTETGDLIVYDVNSKKILSKKKLSTSCVIDLQVYKQLVCTLTLDGKLELFHWSTSDDVA</sequence>
<dbReference type="EMBL" id="LPNM01000009">
    <property type="protein sequence ID" value="OEJ82854.1"/>
    <property type="molecule type" value="Genomic_DNA"/>
</dbReference>
<dbReference type="PROSITE" id="PS00678">
    <property type="entry name" value="WD_REPEATS_1"/>
    <property type="match status" value="1"/>
</dbReference>
<evidence type="ECO:0000256" key="3">
    <source>
        <dbReference type="PROSITE-ProRule" id="PRU00221"/>
    </source>
</evidence>
<name>A0A1E5R7I4_9ASCO</name>
<dbReference type="GO" id="GO:0048188">
    <property type="term" value="C:Set1C/COMPASS complex"/>
    <property type="evidence" value="ECO:0007669"/>
    <property type="project" value="TreeGrafter"/>
</dbReference>